<comment type="caution">
    <text evidence="4">The sequence shown here is derived from an EMBL/GenBank/DDBJ whole genome shotgun (WGS) entry which is preliminary data.</text>
</comment>
<dbReference type="Pfam" id="PF01546">
    <property type="entry name" value="Peptidase_M20"/>
    <property type="match status" value="1"/>
</dbReference>
<dbReference type="PANTHER" id="PTHR11014:SF63">
    <property type="entry name" value="METALLOPEPTIDASE, PUTATIVE (AFU_ORTHOLOGUE AFUA_6G09600)-RELATED"/>
    <property type="match status" value="1"/>
</dbReference>
<dbReference type="SUPFAM" id="SSF55031">
    <property type="entry name" value="Bacterial exopeptidase dimerisation domain"/>
    <property type="match status" value="1"/>
</dbReference>
<accession>J0LMR5</accession>
<dbReference type="InterPro" id="IPR036264">
    <property type="entry name" value="Bact_exopeptidase_dim_dom"/>
</dbReference>
<reference evidence="4 5" key="1">
    <citation type="submission" date="2012-01" db="EMBL/GenBank/DDBJ databases">
        <title>The Genome Sequence of Scardovia wiggsiae F0424.</title>
        <authorList>
            <consortium name="The Broad Institute Genome Sequencing Platform"/>
            <person name="Earl A."/>
            <person name="Ward D."/>
            <person name="Feldgarden M."/>
            <person name="Gevers D."/>
            <person name="Izard J."/>
            <person name="Ganesan A."/>
            <person name="Baranova O.V."/>
            <person name="Blanton J.M."/>
            <person name="Tanner A.C."/>
            <person name="Mathney J."/>
            <person name="Dewhirst F.E."/>
            <person name="Young S.K."/>
            <person name="Zeng Q."/>
            <person name="Gargeya S."/>
            <person name="Fitzgerald M."/>
            <person name="Haas B."/>
            <person name="Abouelleil A."/>
            <person name="Alvarado L."/>
            <person name="Arachchi H.M."/>
            <person name="Berlin A."/>
            <person name="Chapman S.B."/>
            <person name="Gearin G."/>
            <person name="Goldberg J."/>
            <person name="Griggs A."/>
            <person name="Gujja S."/>
            <person name="Hansen M."/>
            <person name="Heiman D."/>
            <person name="Howarth C."/>
            <person name="Larimer J."/>
            <person name="Lui A."/>
            <person name="MacDonald P.J.P."/>
            <person name="McCowen C."/>
            <person name="Montmayeur A."/>
            <person name="Murphy C."/>
            <person name="Neiman D."/>
            <person name="Pearson M."/>
            <person name="Priest M."/>
            <person name="Roberts A."/>
            <person name="Saif S."/>
            <person name="Shea T."/>
            <person name="Sisk P."/>
            <person name="Stolte C."/>
            <person name="Sykes S."/>
            <person name="Wortman J."/>
            <person name="Nusbaum C."/>
            <person name="Birren B."/>
        </authorList>
    </citation>
    <scope>NUCLEOTIDE SEQUENCE [LARGE SCALE GENOMIC DNA]</scope>
    <source>
        <strain evidence="4 5">F0424</strain>
    </source>
</reference>
<evidence type="ECO:0000313" key="4">
    <source>
        <dbReference type="EMBL" id="EJD65107.1"/>
    </source>
</evidence>
<dbReference type="OrthoDB" id="9777385at2"/>
<dbReference type="InterPro" id="IPR002933">
    <property type="entry name" value="Peptidase_M20"/>
</dbReference>
<dbReference type="HOGENOM" id="CLU_023257_1_1_11"/>
<proteinExistence type="predicted"/>
<keyword evidence="2" id="KW-0464">Manganese</keyword>
<evidence type="ECO:0000259" key="3">
    <source>
        <dbReference type="Pfam" id="PF07687"/>
    </source>
</evidence>
<dbReference type="GO" id="GO:0046872">
    <property type="term" value="F:metal ion binding"/>
    <property type="evidence" value="ECO:0007669"/>
    <property type="project" value="UniProtKB-KW"/>
</dbReference>
<dbReference type="RefSeq" id="WP_007147618.1">
    <property type="nucleotide sequence ID" value="NZ_AKCI01000001.1"/>
</dbReference>
<dbReference type="Gene3D" id="3.30.70.360">
    <property type="match status" value="1"/>
</dbReference>
<feature type="binding site" evidence="2">
    <location>
        <position position="147"/>
    </location>
    <ligand>
        <name>Mn(2+)</name>
        <dbReference type="ChEBI" id="CHEBI:29035"/>
        <label>2</label>
    </ligand>
</feature>
<dbReference type="eggNOG" id="COG1473">
    <property type="taxonomic scope" value="Bacteria"/>
</dbReference>
<dbReference type="EMBL" id="AGZS01000002">
    <property type="protein sequence ID" value="EJD65107.1"/>
    <property type="molecule type" value="Genomic_DNA"/>
</dbReference>
<evidence type="ECO:0000313" key="5">
    <source>
        <dbReference type="Proteomes" id="UP000006415"/>
    </source>
</evidence>
<protein>
    <submittedName>
        <fullName evidence="4">Amidohydrolase</fullName>
    </submittedName>
</protein>
<evidence type="ECO:0000256" key="1">
    <source>
        <dbReference type="ARBA" id="ARBA00022801"/>
    </source>
</evidence>
<name>J0LMR5_9BIFI</name>
<gene>
    <name evidence="4" type="ORF">HMPREF9156_00551</name>
</gene>
<dbReference type="FunFam" id="3.30.70.360:FF:000001">
    <property type="entry name" value="N-acetyldiaminopimelate deacetylase"/>
    <property type="match status" value="1"/>
</dbReference>
<dbReference type="GO" id="GO:0019877">
    <property type="term" value="P:diaminopimelate biosynthetic process"/>
    <property type="evidence" value="ECO:0007669"/>
    <property type="project" value="UniProtKB-ARBA"/>
</dbReference>
<dbReference type="InterPro" id="IPR017439">
    <property type="entry name" value="Amidohydrolase"/>
</dbReference>
<dbReference type="NCBIfam" id="TIGR01891">
    <property type="entry name" value="amidohydrolases"/>
    <property type="match status" value="1"/>
</dbReference>
<keyword evidence="1 4" id="KW-0378">Hydrolase</keyword>
<keyword evidence="2" id="KW-0479">Metal-binding</keyword>
<organism evidence="4 5">
    <name type="scientific">Scardovia wiggsiae F0424</name>
    <dbReference type="NCBI Taxonomy" id="857290"/>
    <lineage>
        <taxon>Bacteria</taxon>
        <taxon>Bacillati</taxon>
        <taxon>Actinomycetota</taxon>
        <taxon>Actinomycetes</taxon>
        <taxon>Bifidobacteriales</taxon>
        <taxon>Bifidobacteriaceae</taxon>
        <taxon>Scardovia</taxon>
    </lineage>
</organism>
<dbReference type="GO" id="GO:0050118">
    <property type="term" value="F:N-acetyldiaminopimelate deacetylase activity"/>
    <property type="evidence" value="ECO:0007669"/>
    <property type="project" value="UniProtKB-ARBA"/>
</dbReference>
<dbReference type="PANTHER" id="PTHR11014">
    <property type="entry name" value="PEPTIDASE M20 FAMILY MEMBER"/>
    <property type="match status" value="1"/>
</dbReference>
<feature type="domain" description="Peptidase M20 dimerisation" evidence="3">
    <location>
        <begin position="191"/>
        <end position="291"/>
    </location>
</feature>
<comment type="cofactor">
    <cofactor evidence="2">
        <name>Mn(2+)</name>
        <dbReference type="ChEBI" id="CHEBI:29035"/>
    </cofactor>
    <text evidence="2">The Mn(2+) ion enhances activity.</text>
</comment>
<feature type="binding site" evidence="2">
    <location>
        <position position="171"/>
    </location>
    <ligand>
        <name>Mn(2+)</name>
        <dbReference type="ChEBI" id="CHEBI:29035"/>
        <label>2</label>
    </ligand>
</feature>
<dbReference type="Proteomes" id="UP000006415">
    <property type="component" value="Unassembled WGS sequence"/>
</dbReference>
<dbReference type="Gene3D" id="3.40.630.10">
    <property type="entry name" value="Zn peptidases"/>
    <property type="match status" value="1"/>
</dbReference>
<keyword evidence="5" id="KW-1185">Reference proteome</keyword>
<dbReference type="InterPro" id="IPR011650">
    <property type="entry name" value="Peptidase_M20_dimer"/>
</dbReference>
<evidence type="ECO:0000256" key="2">
    <source>
        <dbReference type="PIRSR" id="PIRSR005962-1"/>
    </source>
</evidence>
<feature type="binding site" evidence="2">
    <location>
        <position position="365"/>
    </location>
    <ligand>
        <name>Mn(2+)</name>
        <dbReference type="ChEBI" id="CHEBI:29035"/>
        <label>2</label>
    </ligand>
</feature>
<dbReference type="Pfam" id="PF07687">
    <property type="entry name" value="M20_dimer"/>
    <property type="match status" value="1"/>
</dbReference>
<dbReference type="STRING" id="857290.HMPREF9156_00551"/>
<sequence length="404" mass="42971">MDGEASGGFIKDDGTADLTSIRHYLHENPELSFHEYRTTQFLRSLLAQWGIRLTDTGLGTGLAGMICGTQEGNADAGDPCVALRADIDALPVTEEVSPGYASHNKGVMHACGHDIHMAALLGAAYYLSHHTDTFAGRIIILFQPAEELGEGADAVIASGAVDDADAIIGIHNNPDMKPGEIAVGSEPIMAGCLRFRVSLHAQGSHGARPDTGTGPIEAMAAMVQSLQTVVSRNIDPFHPAVVSVTSVHAGNVWNVVPPEAYFIGTVRTFYSADEELAIKRFNSIVQNTAAAYSIGADVEWEHLSEPLAGDKVLSDAVAGDVPRYAELVPVVPSMVGEDFAQYGTKAPMVFAFIGSNGEKGHYPWHSPRFTALDSCLDTAAQFYVNSAQCVLKELGAHNRLSPMA</sequence>
<feature type="binding site" evidence="2">
    <location>
        <position position="113"/>
    </location>
    <ligand>
        <name>Mn(2+)</name>
        <dbReference type="ChEBI" id="CHEBI:29035"/>
        <label>2</label>
    </ligand>
</feature>
<dbReference type="AlphaFoldDB" id="J0LMR5"/>
<feature type="binding site" evidence="2">
    <location>
        <position position="111"/>
    </location>
    <ligand>
        <name>Mn(2+)</name>
        <dbReference type="ChEBI" id="CHEBI:29035"/>
        <label>2</label>
    </ligand>
</feature>
<dbReference type="PIRSF" id="PIRSF005962">
    <property type="entry name" value="Pept_M20D_amidohydro"/>
    <property type="match status" value="1"/>
</dbReference>
<dbReference type="SUPFAM" id="SSF53187">
    <property type="entry name" value="Zn-dependent exopeptidases"/>
    <property type="match status" value="1"/>
</dbReference>